<dbReference type="Proteomes" id="UP001291309">
    <property type="component" value="Unassembled WGS sequence"/>
</dbReference>
<name>A0ABU5HG06_9BACT</name>
<sequence length="44" mass="5004">MKTSNTVLFLSNPLLFTLTPFLSHRLRAHGWSAAQWALAEFAEE</sequence>
<reference evidence="1 2" key="1">
    <citation type="submission" date="2023-12" db="EMBL/GenBank/DDBJ databases">
        <title>the genome sequence of Hyalangium sp. s54d21.</title>
        <authorList>
            <person name="Zhang X."/>
        </authorList>
    </citation>
    <scope>NUCLEOTIDE SEQUENCE [LARGE SCALE GENOMIC DNA]</scope>
    <source>
        <strain evidence="2">s54d21</strain>
    </source>
</reference>
<keyword evidence="2" id="KW-1185">Reference proteome</keyword>
<gene>
    <name evidence="1" type="ORF">SYV04_35660</name>
</gene>
<dbReference type="RefSeq" id="WP_321550495.1">
    <property type="nucleotide sequence ID" value="NZ_JAXIVS010000016.1"/>
</dbReference>
<organism evidence="1 2">
    <name type="scientific">Hyalangium rubrum</name>
    <dbReference type="NCBI Taxonomy" id="3103134"/>
    <lineage>
        <taxon>Bacteria</taxon>
        <taxon>Pseudomonadati</taxon>
        <taxon>Myxococcota</taxon>
        <taxon>Myxococcia</taxon>
        <taxon>Myxococcales</taxon>
        <taxon>Cystobacterineae</taxon>
        <taxon>Archangiaceae</taxon>
        <taxon>Hyalangium</taxon>
    </lineage>
</organism>
<proteinExistence type="predicted"/>
<comment type="caution">
    <text evidence="1">The sequence shown here is derived from an EMBL/GenBank/DDBJ whole genome shotgun (WGS) entry which is preliminary data.</text>
</comment>
<accession>A0ABU5HG06</accession>
<evidence type="ECO:0000313" key="1">
    <source>
        <dbReference type="EMBL" id="MDY7231779.1"/>
    </source>
</evidence>
<dbReference type="EMBL" id="JAXIVS010000016">
    <property type="protein sequence ID" value="MDY7231779.1"/>
    <property type="molecule type" value="Genomic_DNA"/>
</dbReference>
<protein>
    <submittedName>
        <fullName evidence="1">Uncharacterized protein</fullName>
    </submittedName>
</protein>
<evidence type="ECO:0000313" key="2">
    <source>
        <dbReference type="Proteomes" id="UP001291309"/>
    </source>
</evidence>